<evidence type="ECO:0000256" key="3">
    <source>
        <dbReference type="ARBA" id="ARBA00023082"/>
    </source>
</evidence>
<dbReference type="InterPro" id="IPR013324">
    <property type="entry name" value="RNA_pol_sigma_r3/r4-like"/>
</dbReference>
<evidence type="ECO:0000259" key="5">
    <source>
        <dbReference type="Pfam" id="PF04542"/>
    </source>
</evidence>
<dbReference type="InterPro" id="IPR013249">
    <property type="entry name" value="RNA_pol_sigma70_r4_t2"/>
</dbReference>
<evidence type="ECO:0000259" key="6">
    <source>
        <dbReference type="Pfam" id="PF08281"/>
    </source>
</evidence>
<dbReference type="Proteomes" id="UP001597106">
    <property type="component" value="Unassembled WGS sequence"/>
</dbReference>
<dbReference type="Pfam" id="PF04542">
    <property type="entry name" value="Sigma70_r2"/>
    <property type="match status" value="1"/>
</dbReference>
<dbReference type="InterPro" id="IPR007627">
    <property type="entry name" value="RNA_pol_sigma70_r2"/>
</dbReference>
<dbReference type="InterPro" id="IPR039425">
    <property type="entry name" value="RNA_pol_sigma-70-like"/>
</dbReference>
<dbReference type="SUPFAM" id="SSF88946">
    <property type="entry name" value="Sigma2 domain of RNA polymerase sigma factors"/>
    <property type="match status" value="1"/>
</dbReference>
<name>A0ABW3GIS2_9PROT</name>
<dbReference type="NCBIfam" id="TIGR02937">
    <property type="entry name" value="sigma70-ECF"/>
    <property type="match status" value="1"/>
</dbReference>
<dbReference type="PANTHER" id="PTHR43133:SF63">
    <property type="entry name" value="RNA POLYMERASE SIGMA FACTOR FECI-RELATED"/>
    <property type="match status" value="1"/>
</dbReference>
<protein>
    <submittedName>
        <fullName evidence="7">Sigma-70 family RNA polymerase sigma factor</fullName>
    </submittedName>
</protein>
<dbReference type="InterPro" id="IPR013325">
    <property type="entry name" value="RNA_pol_sigma_r2"/>
</dbReference>
<dbReference type="Pfam" id="PF08281">
    <property type="entry name" value="Sigma70_r4_2"/>
    <property type="match status" value="1"/>
</dbReference>
<dbReference type="PANTHER" id="PTHR43133">
    <property type="entry name" value="RNA POLYMERASE ECF-TYPE SIGMA FACTO"/>
    <property type="match status" value="1"/>
</dbReference>
<evidence type="ECO:0000256" key="4">
    <source>
        <dbReference type="ARBA" id="ARBA00023163"/>
    </source>
</evidence>
<evidence type="ECO:0000256" key="1">
    <source>
        <dbReference type="ARBA" id="ARBA00010641"/>
    </source>
</evidence>
<dbReference type="InterPro" id="IPR036388">
    <property type="entry name" value="WH-like_DNA-bd_sf"/>
</dbReference>
<evidence type="ECO:0000313" key="7">
    <source>
        <dbReference type="EMBL" id="MFD0928676.1"/>
    </source>
</evidence>
<reference evidence="8" key="1">
    <citation type="journal article" date="2019" name="Int. J. Syst. Evol. Microbiol.">
        <title>The Global Catalogue of Microorganisms (GCM) 10K type strain sequencing project: providing services to taxonomists for standard genome sequencing and annotation.</title>
        <authorList>
            <consortium name="The Broad Institute Genomics Platform"/>
            <consortium name="The Broad Institute Genome Sequencing Center for Infectious Disease"/>
            <person name="Wu L."/>
            <person name="Ma J."/>
        </authorList>
    </citation>
    <scope>NUCLEOTIDE SEQUENCE [LARGE SCALE GENOMIC DNA]</scope>
    <source>
        <strain evidence="8">CCUG 59685</strain>
    </source>
</reference>
<gene>
    <name evidence="7" type="ORF">ACFQ1T_02675</name>
</gene>
<dbReference type="Gene3D" id="1.10.1740.10">
    <property type="match status" value="1"/>
</dbReference>
<keyword evidence="8" id="KW-1185">Reference proteome</keyword>
<feature type="domain" description="RNA polymerase sigma-70 region 2" evidence="5">
    <location>
        <begin position="13"/>
        <end position="78"/>
    </location>
</feature>
<accession>A0ABW3GIS2</accession>
<dbReference type="SUPFAM" id="SSF88659">
    <property type="entry name" value="Sigma3 and sigma4 domains of RNA polymerase sigma factors"/>
    <property type="match status" value="1"/>
</dbReference>
<evidence type="ECO:0000313" key="8">
    <source>
        <dbReference type="Proteomes" id="UP001597106"/>
    </source>
</evidence>
<dbReference type="RefSeq" id="WP_379073799.1">
    <property type="nucleotide sequence ID" value="NZ_JBHTJW010000002.1"/>
</dbReference>
<sequence>MADSSHLPVTHWYQAHHHWLCCWLNKKVGCTHHAADLAQDTFVKLLLKQEALQHVYTPRIYLLQIAKGLMIDQWRRQALEQSYLNALSQEEPACISQEQQAMITEALLEVDAMLSRLNPKAKAAFLLAQIHGFQYQEIAVRLAVSERMVKKYMATAMMHCLLLRRQWQDERQTS</sequence>
<evidence type="ECO:0000256" key="2">
    <source>
        <dbReference type="ARBA" id="ARBA00023015"/>
    </source>
</evidence>
<organism evidence="7 8">
    <name type="scientific">Methylophilus glucosoxydans</name>
    <dbReference type="NCBI Taxonomy" id="752553"/>
    <lineage>
        <taxon>Bacteria</taxon>
        <taxon>Pseudomonadati</taxon>
        <taxon>Pseudomonadota</taxon>
        <taxon>Betaproteobacteria</taxon>
        <taxon>Nitrosomonadales</taxon>
        <taxon>Methylophilaceae</taxon>
        <taxon>Methylophilus</taxon>
    </lineage>
</organism>
<comment type="caution">
    <text evidence="7">The sequence shown here is derived from an EMBL/GenBank/DDBJ whole genome shotgun (WGS) entry which is preliminary data.</text>
</comment>
<dbReference type="EMBL" id="JBHTJW010000002">
    <property type="protein sequence ID" value="MFD0928676.1"/>
    <property type="molecule type" value="Genomic_DNA"/>
</dbReference>
<proteinExistence type="inferred from homology"/>
<feature type="domain" description="RNA polymerase sigma factor 70 region 4 type 2" evidence="6">
    <location>
        <begin position="108"/>
        <end position="160"/>
    </location>
</feature>
<comment type="similarity">
    <text evidence="1">Belongs to the sigma-70 factor family. ECF subfamily.</text>
</comment>
<keyword evidence="3" id="KW-0731">Sigma factor</keyword>
<keyword evidence="2" id="KW-0805">Transcription regulation</keyword>
<dbReference type="Gene3D" id="1.10.10.10">
    <property type="entry name" value="Winged helix-like DNA-binding domain superfamily/Winged helix DNA-binding domain"/>
    <property type="match status" value="1"/>
</dbReference>
<keyword evidence="4" id="KW-0804">Transcription</keyword>
<dbReference type="InterPro" id="IPR014284">
    <property type="entry name" value="RNA_pol_sigma-70_dom"/>
</dbReference>